<dbReference type="SUPFAM" id="SSF51445">
    <property type="entry name" value="(Trans)glycosidases"/>
    <property type="match status" value="1"/>
</dbReference>
<dbReference type="AlphaFoldDB" id="A0A8J8SKL3"/>
<evidence type="ECO:0000256" key="1">
    <source>
        <dbReference type="ARBA" id="ARBA00008061"/>
    </source>
</evidence>
<protein>
    <submittedName>
        <fullName evidence="6">Alpha-glucosidase</fullName>
    </submittedName>
</protein>
<feature type="domain" description="Glycosyl hydrolase family 13 catalytic" evidence="5">
    <location>
        <begin position="26"/>
        <end position="418"/>
    </location>
</feature>
<evidence type="ECO:0000259" key="5">
    <source>
        <dbReference type="SMART" id="SM00642"/>
    </source>
</evidence>
<feature type="region of interest" description="Disordered" evidence="4">
    <location>
        <begin position="550"/>
        <end position="621"/>
    </location>
</feature>
<proteinExistence type="inferred from homology"/>
<dbReference type="FunFam" id="3.90.400.10:FF:000002">
    <property type="entry name" value="Sucrose isomerase"/>
    <property type="match status" value="1"/>
</dbReference>
<gene>
    <name evidence="6" type="ORF">GR316_03910</name>
</gene>
<name>A0A8J8SKL3_9RHOB</name>
<accession>A0A8J8SKL3</accession>
<evidence type="ECO:0000313" key="7">
    <source>
        <dbReference type="Proteomes" id="UP000679284"/>
    </source>
</evidence>
<comment type="similarity">
    <text evidence="1">Belongs to the glycosyl hydrolase 13 family.</text>
</comment>
<dbReference type="GO" id="GO:0009313">
    <property type="term" value="P:oligosaccharide catabolic process"/>
    <property type="evidence" value="ECO:0007669"/>
    <property type="project" value="TreeGrafter"/>
</dbReference>
<keyword evidence="2" id="KW-0378">Hydrolase</keyword>
<evidence type="ECO:0000256" key="3">
    <source>
        <dbReference type="ARBA" id="ARBA00023295"/>
    </source>
</evidence>
<dbReference type="Gene3D" id="3.90.400.10">
    <property type="entry name" value="Oligo-1,6-glucosidase, Domain 2"/>
    <property type="match status" value="1"/>
</dbReference>
<dbReference type="InterPro" id="IPR006047">
    <property type="entry name" value="GH13_cat_dom"/>
</dbReference>
<dbReference type="InterPro" id="IPR045857">
    <property type="entry name" value="O16G_dom_2"/>
</dbReference>
<dbReference type="InterPro" id="IPR017853">
    <property type="entry name" value="GH"/>
</dbReference>
<evidence type="ECO:0000256" key="4">
    <source>
        <dbReference type="SAM" id="MobiDB-lite"/>
    </source>
</evidence>
<dbReference type="PANTHER" id="PTHR10357">
    <property type="entry name" value="ALPHA-AMYLASE FAMILY MEMBER"/>
    <property type="match status" value="1"/>
</dbReference>
<dbReference type="GO" id="GO:0004556">
    <property type="term" value="F:alpha-amylase activity"/>
    <property type="evidence" value="ECO:0007669"/>
    <property type="project" value="TreeGrafter"/>
</dbReference>
<dbReference type="PANTHER" id="PTHR10357:SF179">
    <property type="entry name" value="NEUTRAL AND BASIC AMINO ACID TRANSPORT PROTEIN RBAT"/>
    <property type="match status" value="1"/>
</dbReference>
<dbReference type="Gene3D" id="3.20.20.80">
    <property type="entry name" value="Glycosidases"/>
    <property type="match status" value="1"/>
</dbReference>
<organism evidence="6 7">
    <name type="scientific">Falsirhodobacter algicola</name>
    <dbReference type="NCBI Taxonomy" id="2692330"/>
    <lineage>
        <taxon>Bacteria</taxon>
        <taxon>Pseudomonadati</taxon>
        <taxon>Pseudomonadota</taxon>
        <taxon>Alphaproteobacteria</taxon>
        <taxon>Rhodobacterales</taxon>
        <taxon>Paracoccaceae</taxon>
        <taxon>Falsirhodobacter</taxon>
    </lineage>
</organism>
<dbReference type="KEGG" id="fap:GR316_03910"/>
<dbReference type="RefSeq" id="WP_211784737.1">
    <property type="nucleotide sequence ID" value="NZ_CP047289.1"/>
</dbReference>
<dbReference type="Proteomes" id="UP000679284">
    <property type="component" value="Chromosome"/>
</dbReference>
<keyword evidence="3" id="KW-0326">Glycosidase</keyword>
<feature type="compositionally biased region" description="Basic and acidic residues" evidence="4">
    <location>
        <begin position="550"/>
        <end position="587"/>
    </location>
</feature>
<dbReference type="Pfam" id="PF00128">
    <property type="entry name" value="Alpha-amylase"/>
    <property type="match status" value="1"/>
</dbReference>
<evidence type="ECO:0000256" key="2">
    <source>
        <dbReference type="ARBA" id="ARBA00022801"/>
    </source>
</evidence>
<dbReference type="EMBL" id="CP047289">
    <property type="protein sequence ID" value="QUS35488.1"/>
    <property type="molecule type" value="Genomic_DNA"/>
</dbReference>
<evidence type="ECO:0000313" key="6">
    <source>
        <dbReference type="EMBL" id="QUS35488.1"/>
    </source>
</evidence>
<keyword evidence="7" id="KW-1185">Reference proteome</keyword>
<sequence length="621" mass="70461">MARPARYEPLSDKIDRDWWRGAMIYQVYVRSFRDTNGDGIGDLRGVLEGLDHIAGLGVDAIWLSPFYKSPQKDFGYDITDFRLVDPTAGTMDDFMSLLQAAHERGLKLLLDFIPCHTSDEHPWFRESRQSCDNPKADWYVWADKARDGCAPNNWLSSFGGPAWEWEPRRAQYYYHPFLKEQPALNLHNPEVMDHLLAEMRFWTDLGIDGFRIDAAQCVSWDRDLRSNPPVGREGSNALIGGGPTNPFGAQHHIFDRHAEGSDDIFRRLRTFAEAEDVVLIGEIADIDTIRHASDFTQEGERLHAVYDFGLINCRPDVDAITGQLHRREEFLGNGWLYNVFTNHDSTRAVSNLTHFAIGEHRVAAAKMLLFMQMTLKGGGVIFQGEELGLPHPKLAYEDMVDPWAKAFWPTFEGRDGARTPFPWTDEEPYGGFSTVKPWLPMPAEHLPLSVARQDGQEGSVMQFLADFTKWRKDSDLLRLGTEAMSQGERAPIISWRRRHEEEEMRFLVNFSTDTAFMPLDAEWHLVPAPGCVTTRGDHGVSLDALQFAIARREPGTDPEADRSDHATKEGIMSDDKPKDVPTKDDVRPAGPGQMKNPPETWKKEDEESDESFPASDPPANY</sequence>
<reference evidence="6" key="1">
    <citation type="submission" date="2020-01" db="EMBL/GenBank/DDBJ databases">
        <authorList>
            <person name="Yang Y."/>
            <person name="Kwon Y.M."/>
        </authorList>
    </citation>
    <scope>NUCLEOTIDE SEQUENCE</scope>
    <source>
        <strain evidence="6">PG104</strain>
    </source>
</reference>
<dbReference type="SMART" id="SM00642">
    <property type="entry name" value="Aamy"/>
    <property type="match status" value="1"/>
</dbReference>